<dbReference type="GO" id="GO:0008270">
    <property type="term" value="F:zinc ion binding"/>
    <property type="evidence" value="ECO:0007669"/>
    <property type="project" value="UniProtKB-KW"/>
</dbReference>
<keyword evidence="3 5" id="KW-0863">Zinc-finger</keyword>
<keyword evidence="1" id="KW-0479">Metal-binding</keyword>
<feature type="compositionally biased region" description="Low complexity" evidence="6">
    <location>
        <begin position="342"/>
        <end position="361"/>
    </location>
</feature>
<feature type="domain" description="C2H2-type" evidence="7">
    <location>
        <begin position="733"/>
        <end position="761"/>
    </location>
</feature>
<feature type="domain" description="C2H2-type" evidence="7">
    <location>
        <begin position="666"/>
        <end position="694"/>
    </location>
</feature>
<dbReference type="SUPFAM" id="SSF57667">
    <property type="entry name" value="beta-beta-alpha zinc fingers"/>
    <property type="match status" value="4"/>
</dbReference>
<evidence type="ECO:0000256" key="5">
    <source>
        <dbReference type="PROSITE-ProRule" id="PRU00042"/>
    </source>
</evidence>
<feature type="compositionally biased region" description="Basic and acidic residues" evidence="6">
    <location>
        <begin position="385"/>
        <end position="401"/>
    </location>
</feature>
<dbReference type="Pfam" id="PF00096">
    <property type="entry name" value="zf-C2H2"/>
    <property type="match status" value="2"/>
</dbReference>
<feature type="domain" description="C2H2-type" evidence="7">
    <location>
        <begin position="825"/>
        <end position="849"/>
    </location>
</feature>
<keyword evidence="4" id="KW-0862">Zinc</keyword>
<name>A0A7I8VD49_9ANNE</name>
<protein>
    <recommendedName>
        <fullName evidence="7">C2H2-type domain-containing protein</fullName>
    </recommendedName>
</protein>
<feature type="domain" description="C2H2-type" evidence="7">
    <location>
        <begin position="304"/>
        <end position="332"/>
    </location>
</feature>
<dbReference type="PANTHER" id="PTHR24379">
    <property type="entry name" value="KRAB AND ZINC FINGER DOMAIN-CONTAINING"/>
    <property type="match status" value="1"/>
</dbReference>
<sequence length="852" mass="97396">METYLRSITDRIKPILEQAMKLQVHTFLPYDRIEALLILTAPALRKSFTMHILDEYGGGGTLCSPGADNDILIESLKTKLPDAILLLVKSNFPQNVDIQLNALIYIGLPVVGKIIIHLDENLDCTGQPFMGELPKPIDEYRPRFSRYVPPESLARSIDEILDDDASSSLPEPIYQVDFGQIDKSSPNKTSKYSKFVCLSCDKVYEDVDEYRDHVLYHLKDIEKVLASTYVETVDCSGDTKLYVCKMCDTRFESLKTAGGHVRHRHLPNVSTQSSLTCPLCLNKYKCVYDCVYHIKTSHLKEKNYECRFCQRKFAQKCNMTKHIKDSHEQELALPLPHTGLPSSSSSSSSSSHRPTKSVKPIPVSPKKDKLERLIVKIKKSSLGHHKTESPHTNSGHHEERQKYAHGKMQCLGCSIKFDNQEEFNKHIKIHLAKLEAYVPSTYAKILKGTTGHKFECTFCKNRFPSIKSVCLHIAKNHLDMNEIKENRECLICGLKGRATYDVVKHMEGVHLKEKHTCAICSKMFSRKATWVKHLKEVHSAKEPDSEDDTLTIAVDSPLVVASPSKPVKEEVENGVDGEEENGELPDPTLECRKCAMAFSDSETFKDHVREVHLDDLERSQPDNYVVKVSNDYFEGYQCDICKENFKTYEAATLHATRRHYLAKEEQQCPVCSKTFQSVSAVLSHLRGAHLAENQFQCEACHRIFAKEETLKNHTCQNAANKANIRLSAPTNDNKCLQCDKIFSNKWNLTRHMAEIHQKIKRFSCKMCPRTFSRSCDGIKHMQQMHLIDMYKSPEKGEKCDVCRQEFSDKIRLSAHKRSKHTPKRFRCDVCGKKFMFPSEQYVHTNMKHTWAL</sequence>
<feature type="region of interest" description="Disordered" evidence="6">
    <location>
        <begin position="381"/>
        <end position="401"/>
    </location>
</feature>
<dbReference type="PANTHER" id="PTHR24379:SF121">
    <property type="entry name" value="C2H2-TYPE DOMAIN-CONTAINING PROTEIN"/>
    <property type="match status" value="1"/>
</dbReference>
<organism evidence="8 9">
    <name type="scientific">Dimorphilus gyrociliatus</name>
    <dbReference type="NCBI Taxonomy" id="2664684"/>
    <lineage>
        <taxon>Eukaryota</taxon>
        <taxon>Metazoa</taxon>
        <taxon>Spiralia</taxon>
        <taxon>Lophotrochozoa</taxon>
        <taxon>Annelida</taxon>
        <taxon>Polychaeta</taxon>
        <taxon>Polychaeta incertae sedis</taxon>
        <taxon>Dinophilidae</taxon>
        <taxon>Dimorphilus</taxon>
    </lineage>
</organism>
<feature type="domain" description="C2H2-type" evidence="7">
    <location>
        <begin position="762"/>
        <end position="785"/>
    </location>
</feature>
<dbReference type="InterPro" id="IPR013087">
    <property type="entry name" value="Znf_C2H2_type"/>
</dbReference>
<evidence type="ECO:0000256" key="1">
    <source>
        <dbReference type="ARBA" id="ARBA00022723"/>
    </source>
</evidence>
<dbReference type="Gene3D" id="3.30.160.60">
    <property type="entry name" value="Classic Zinc Finger"/>
    <property type="match status" value="8"/>
</dbReference>
<keyword evidence="2" id="KW-0677">Repeat</keyword>
<evidence type="ECO:0000256" key="6">
    <source>
        <dbReference type="SAM" id="MobiDB-lite"/>
    </source>
</evidence>
<keyword evidence="9" id="KW-1185">Reference proteome</keyword>
<evidence type="ECO:0000313" key="9">
    <source>
        <dbReference type="Proteomes" id="UP000549394"/>
    </source>
</evidence>
<feature type="region of interest" description="Disordered" evidence="6">
    <location>
        <begin position="563"/>
        <end position="583"/>
    </location>
</feature>
<evidence type="ECO:0000313" key="8">
    <source>
        <dbReference type="EMBL" id="CAD5113277.1"/>
    </source>
</evidence>
<dbReference type="InterPro" id="IPR036236">
    <property type="entry name" value="Znf_C2H2_sf"/>
</dbReference>
<reference evidence="8 9" key="1">
    <citation type="submission" date="2020-08" db="EMBL/GenBank/DDBJ databases">
        <authorList>
            <person name="Hejnol A."/>
        </authorList>
    </citation>
    <scope>NUCLEOTIDE SEQUENCE [LARGE SCALE GENOMIC DNA]</scope>
</reference>
<evidence type="ECO:0000256" key="4">
    <source>
        <dbReference type="ARBA" id="ARBA00022833"/>
    </source>
</evidence>
<feature type="domain" description="C2H2-type" evidence="7">
    <location>
        <begin position="515"/>
        <end position="543"/>
    </location>
</feature>
<dbReference type="SMART" id="SM00355">
    <property type="entry name" value="ZnF_C2H2"/>
    <property type="match status" value="16"/>
</dbReference>
<feature type="domain" description="C2H2-type" evidence="7">
    <location>
        <begin position="589"/>
        <end position="617"/>
    </location>
</feature>
<dbReference type="PROSITE" id="PS00028">
    <property type="entry name" value="ZINC_FINGER_C2H2_1"/>
    <property type="match status" value="13"/>
</dbReference>
<feature type="domain" description="C2H2-type" evidence="7">
    <location>
        <begin position="695"/>
        <end position="722"/>
    </location>
</feature>
<evidence type="ECO:0000259" key="7">
    <source>
        <dbReference type="PROSITE" id="PS50157"/>
    </source>
</evidence>
<evidence type="ECO:0000256" key="3">
    <source>
        <dbReference type="ARBA" id="ARBA00022771"/>
    </source>
</evidence>
<dbReference type="EMBL" id="CAJFCJ010000003">
    <property type="protein sequence ID" value="CAD5113277.1"/>
    <property type="molecule type" value="Genomic_DNA"/>
</dbReference>
<accession>A0A7I8VD49</accession>
<dbReference type="AlphaFoldDB" id="A0A7I8VD49"/>
<dbReference type="Proteomes" id="UP000549394">
    <property type="component" value="Unassembled WGS sequence"/>
</dbReference>
<dbReference type="OrthoDB" id="8434870at2759"/>
<dbReference type="PROSITE" id="PS50157">
    <property type="entry name" value="ZINC_FINGER_C2H2_2"/>
    <property type="match status" value="9"/>
</dbReference>
<comment type="caution">
    <text evidence="8">The sequence shown here is derived from an EMBL/GenBank/DDBJ whole genome shotgun (WGS) entry which is preliminary data.</text>
</comment>
<proteinExistence type="predicted"/>
<gene>
    <name evidence="8" type="ORF">DGYR_LOCUS2302</name>
</gene>
<evidence type="ECO:0000256" key="2">
    <source>
        <dbReference type="ARBA" id="ARBA00022737"/>
    </source>
</evidence>
<feature type="domain" description="C2H2-type" evidence="7">
    <location>
        <begin position="797"/>
        <end position="825"/>
    </location>
</feature>
<feature type="compositionally biased region" description="Acidic residues" evidence="6">
    <location>
        <begin position="572"/>
        <end position="583"/>
    </location>
</feature>
<feature type="region of interest" description="Disordered" evidence="6">
    <location>
        <begin position="334"/>
        <end position="363"/>
    </location>
</feature>